<sequence length="144" mass="15905">MNLVKGCGGSLRREKVIEVCCKKLVVIVDETKLVDYVGGSRLAMSVEIVSFCWKFTTQKLQSLFEEADCVPKLCVLPKNGKAYVIDNGNFIINLYFKKDIGGLKVVDDAISRPANVVDHGMMFIDMVTTLIVAGELGARVRNKC</sequence>
<comment type="caution">
    <text evidence="6">The sequence shown here is derived from an EMBL/GenBank/DDBJ whole genome shotgun (WGS) entry which is preliminary data.</text>
</comment>
<dbReference type="GO" id="GO:0009052">
    <property type="term" value="P:pentose-phosphate shunt, non-oxidative branch"/>
    <property type="evidence" value="ECO:0007669"/>
    <property type="project" value="InterPro"/>
</dbReference>
<evidence type="ECO:0000313" key="7">
    <source>
        <dbReference type="Proteomes" id="UP000243975"/>
    </source>
</evidence>
<dbReference type="PANTHER" id="PTHR43748:SF2">
    <property type="entry name" value="RIBOSE-5-PHOSPHATE ISOMERASE 2-RELATED"/>
    <property type="match status" value="1"/>
</dbReference>
<evidence type="ECO:0000313" key="6">
    <source>
        <dbReference type="EMBL" id="KVI00446.1"/>
    </source>
</evidence>
<evidence type="ECO:0000256" key="4">
    <source>
        <dbReference type="ARBA" id="ARBA00011959"/>
    </source>
</evidence>
<dbReference type="EMBL" id="LEKV01003389">
    <property type="protein sequence ID" value="KVI00446.1"/>
    <property type="molecule type" value="Genomic_DNA"/>
</dbReference>
<dbReference type="SUPFAM" id="SSF75445">
    <property type="entry name" value="D-ribose-5-phosphate isomerase (RpiA), lid domain"/>
    <property type="match status" value="1"/>
</dbReference>
<evidence type="ECO:0000256" key="1">
    <source>
        <dbReference type="ARBA" id="ARBA00001713"/>
    </source>
</evidence>
<keyword evidence="7" id="KW-1185">Reference proteome</keyword>
<dbReference type="OMA" id="CKKFIAI"/>
<dbReference type="Pfam" id="PF06026">
    <property type="entry name" value="Rib_5-P_isom_A"/>
    <property type="match status" value="1"/>
</dbReference>
<dbReference type="EC" id="5.3.1.6" evidence="4"/>
<accession>A0A103Y0U2</accession>
<dbReference type="InterPro" id="IPR004788">
    <property type="entry name" value="Ribose5P_isomerase_type_A"/>
</dbReference>
<organism evidence="6 7">
    <name type="scientific">Cynara cardunculus var. scolymus</name>
    <name type="common">Globe artichoke</name>
    <name type="synonym">Cynara scolymus</name>
    <dbReference type="NCBI Taxonomy" id="59895"/>
    <lineage>
        <taxon>Eukaryota</taxon>
        <taxon>Viridiplantae</taxon>
        <taxon>Streptophyta</taxon>
        <taxon>Embryophyta</taxon>
        <taxon>Tracheophyta</taxon>
        <taxon>Spermatophyta</taxon>
        <taxon>Magnoliopsida</taxon>
        <taxon>eudicotyledons</taxon>
        <taxon>Gunneridae</taxon>
        <taxon>Pentapetalae</taxon>
        <taxon>asterids</taxon>
        <taxon>campanulids</taxon>
        <taxon>Asterales</taxon>
        <taxon>Asteraceae</taxon>
        <taxon>Carduoideae</taxon>
        <taxon>Cardueae</taxon>
        <taxon>Carduinae</taxon>
        <taxon>Cynara</taxon>
    </lineage>
</organism>
<dbReference type="STRING" id="59895.A0A103Y0U2"/>
<gene>
    <name evidence="6" type="ORF">Ccrd_021306</name>
</gene>
<dbReference type="Gene3D" id="3.40.50.1360">
    <property type="match status" value="1"/>
</dbReference>
<reference evidence="6 7" key="1">
    <citation type="journal article" date="2016" name="Sci. Rep.">
        <title>The genome sequence of the outbreeding globe artichoke constructed de novo incorporating a phase-aware low-pass sequencing strategy of F1 progeny.</title>
        <authorList>
            <person name="Scaglione D."/>
            <person name="Reyes-Chin-Wo S."/>
            <person name="Acquadro A."/>
            <person name="Froenicke L."/>
            <person name="Portis E."/>
            <person name="Beitel C."/>
            <person name="Tirone M."/>
            <person name="Mauro R."/>
            <person name="Lo Monaco A."/>
            <person name="Mauromicale G."/>
            <person name="Faccioli P."/>
            <person name="Cattivelli L."/>
            <person name="Rieseberg L."/>
            <person name="Michelmore R."/>
            <person name="Lanteri S."/>
        </authorList>
    </citation>
    <scope>NUCLEOTIDE SEQUENCE [LARGE SCALE GENOMIC DNA]</scope>
    <source>
        <strain evidence="6">2C</strain>
    </source>
</reference>
<evidence type="ECO:0000256" key="3">
    <source>
        <dbReference type="ARBA" id="ARBA00008088"/>
    </source>
</evidence>
<keyword evidence="5 6" id="KW-0413">Isomerase</keyword>
<dbReference type="Gramene" id="KVI00446">
    <property type="protein sequence ID" value="KVI00446"/>
    <property type="gene ID" value="Ccrd_021306"/>
</dbReference>
<evidence type="ECO:0000256" key="5">
    <source>
        <dbReference type="ARBA" id="ARBA00023235"/>
    </source>
</evidence>
<dbReference type="InterPro" id="IPR037171">
    <property type="entry name" value="NagB/RpiA_transferase-like"/>
</dbReference>
<proteinExistence type="inferred from homology"/>
<comment type="similarity">
    <text evidence="3">Belongs to the ribose 5-phosphate isomerase family.</text>
</comment>
<dbReference type="Proteomes" id="UP000243975">
    <property type="component" value="Unassembled WGS sequence"/>
</dbReference>
<name>A0A103Y0U2_CYNCS</name>
<dbReference type="UniPathway" id="UPA00115">
    <property type="reaction ID" value="UER00412"/>
</dbReference>
<dbReference type="InterPro" id="IPR050262">
    <property type="entry name" value="Ribose-5P_isomerase"/>
</dbReference>
<dbReference type="Gene3D" id="3.30.70.260">
    <property type="match status" value="1"/>
</dbReference>
<dbReference type="GO" id="GO:0004751">
    <property type="term" value="F:ribose-5-phosphate isomerase activity"/>
    <property type="evidence" value="ECO:0007669"/>
    <property type="project" value="UniProtKB-EC"/>
</dbReference>
<evidence type="ECO:0000256" key="2">
    <source>
        <dbReference type="ARBA" id="ARBA00004988"/>
    </source>
</evidence>
<dbReference type="PANTHER" id="PTHR43748">
    <property type="entry name" value="RIBOSE-5-PHOSPHATE ISOMERASE 3, CHLOROPLASTIC-RELATED"/>
    <property type="match status" value="1"/>
</dbReference>
<dbReference type="SUPFAM" id="SSF100950">
    <property type="entry name" value="NagB/RpiA/CoA transferase-like"/>
    <property type="match status" value="1"/>
</dbReference>
<protein>
    <recommendedName>
        <fullName evidence="4">ribose-5-phosphate isomerase</fullName>
        <ecNumber evidence="4">5.3.1.6</ecNumber>
    </recommendedName>
</protein>
<dbReference type="AlphaFoldDB" id="A0A103Y0U2"/>
<comment type="pathway">
    <text evidence="2">Carbohydrate degradation; pentose phosphate pathway; D-ribose 5-phosphate from D-ribulose 5-phosphate (non-oxidative stage): step 1/1.</text>
</comment>
<comment type="catalytic activity">
    <reaction evidence="1">
        <text>aldehydo-D-ribose 5-phosphate = D-ribulose 5-phosphate</text>
        <dbReference type="Rhea" id="RHEA:14657"/>
        <dbReference type="ChEBI" id="CHEBI:58121"/>
        <dbReference type="ChEBI" id="CHEBI:58273"/>
        <dbReference type="EC" id="5.3.1.6"/>
    </reaction>
</comment>